<keyword evidence="3" id="KW-0720">Serine protease</keyword>
<gene>
    <name evidence="5" type="ORF">CYMTET_16238</name>
</gene>
<dbReference type="EC" id="3.4.21.-" evidence="3"/>
<dbReference type="Pfam" id="PF00326">
    <property type="entry name" value="Peptidase_S9"/>
    <property type="match status" value="1"/>
</dbReference>
<evidence type="ECO:0000259" key="4">
    <source>
        <dbReference type="Pfam" id="PF00326"/>
    </source>
</evidence>
<feature type="domain" description="Peptidase S9 prolyl oligopeptidase catalytic" evidence="4">
    <location>
        <begin position="164"/>
        <end position="363"/>
    </location>
</feature>
<evidence type="ECO:0000256" key="2">
    <source>
        <dbReference type="ARBA" id="ARBA00045448"/>
    </source>
</evidence>
<dbReference type="AlphaFoldDB" id="A0AAE0L8G7"/>
<evidence type="ECO:0000256" key="3">
    <source>
        <dbReference type="RuleBase" id="RU368024"/>
    </source>
</evidence>
<sequence length="371" mass="40354">MEMFAQVCVLYERHLHGQQIRAVPLPAASSGASRLAEKARVILLPSAAANHGGGGWNIQPAAYSHFDADRLCLSASSPACAPVRYDYNLVTHTLHLDDTACNNATEEHALECYVIQAVTADGIQVPITVAHRKDISLCGQNPLLLHAYGVYGISLETPFEMEAAQLMRRGFVFAWAHIRGGGEGGRCWHAAAMQGRKQVSIDDLNRCSEELVRRGYTSADRMAGSAASAGGAIMLAAAQQRPELWRALVLQSPFVSVLAAMSAPQAALTVEEYEEWGNPHVPDQLKLMQRYCPEQNWTAAANGRQHALAVLVHAAPNDPRVSPHGALRFAAAMRGTSCRVMLRMTSGGHFGNIEEKIHEYAFLIKTLRQLA</sequence>
<comment type="caution">
    <text evidence="5">The sequence shown here is derived from an EMBL/GenBank/DDBJ whole genome shotgun (WGS) entry which is preliminary data.</text>
</comment>
<keyword evidence="6" id="KW-1185">Reference proteome</keyword>
<dbReference type="Proteomes" id="UP001190700">
    <property type="component" value="Unassembled WGS sequence"/>
</dbReference>
<keyword evidence="3" id="KW-0378">Hydrolase</keyword>
<dbReference type="InterPro" id="IPR051543">
    <property type="entry name" value="Serine_Peptidase_S9A"/>
</dbReference>
<evidence type="ECO:0000256" key="1">
    <source>
        <dbReference type="ARBA" id="ARBA00005228"/>
    </source>
</evidence>
<dbReference type="SUPFAM" id="SSF53474">
    <property type="entry name" value="alpha/beta-Hydrolases"/>
    <property type="match status" value="1"/>
</dbReference>
<dbReference type="InterPro" id="IPR002470">
    <property type="entry name" value="Peptidase_S9A"/>
</dbReference>
<evidence type="ECO:0000313" key="6">
    <source>
        <dbReference type="Proteomes" id="UP001190700"/>
    </source>
</evidence>
<protein>
    <recommendedName>
        <fullName evidence="3">Prolyl endopeptidase</fullName>
        <ecNumber evidence="3">3.4.21.-</ecNumber>
    </recommendedName>
</protein>
<keyword evidence="3" id="KW-0645">Protease</keyword>
<dbReference type="EMBL" id="LGRX02007097">
    <property type="protein sequence ID" value="KAK3275644.1"/>
    <property type="molecule type" value="Genomic_DNA"/>
</dbReference>
<dbReference type="PRINTS" id="PR00862">
    <property type="entry name" value="PROLIGOPTASE"/>
</dbReference>
<dbReference type="Gene3D" id="3.40.50.1820">
    <property type="entry name" value="alpha/beta hydrolase"/>
    <property type="match status" value="1"/>
</dbReference>
<dbReference type="PANTHER" id="PTHR11757:SF19">
    <property type="entry name" value="PROLYL ENDOPEPTIDASE-LIKE"/>
    <property type="match status" value="1"/>
</dbReference>
<dbReference type="GO" id="GO:0004252">
    <property type="term" value="F:serine-type endopeptidase activity"/>
    <property type="evidence" value="ECO:0007669"/>
    <property type="project" value="UniProtKB-UniRule"/>
</dbReference>
<dbReference type="PANTHER" id="PTHR11757">
    <property type="entry name" value="PROTEASE FAMILY S9A OLIGOPEPTIDASE"/>
    <property type="match status" value="1"/>
</dbReference>
<evidence type="ECO:0000313" key="5">
    <source>
        <dbReference type="EMBL" id="KAK3275644.1"/>
    </source>
</evidence>
<proteinExistence type="inferred from homology"/>
<comment type="similarity">
    <text evidence="1 3">Belongs to the peptidase S9A family.</text>
</comment>
<accession>A0AAE0L8G7</accession>
<name>A0AAE0L8G7_9CHLO</name>
<dbReference type="GO" id="GO:0006508">
    <property type="term" value="P:proteolysis"/>
    <property type="evidence" value="ECO:0007669"/>
    <property type="project" value="UniProtKB-KW"/>
</dbReference>
<reference evidence="5 6" key="1">
    <citation type="journal article" date="2015" name="Genome Biol. Evol.">
        <title>Comparative Genomics of a Bacterivorous Green Alga Reveals Evolutionary Causalities and Consequences of Phago-Mixotrophic Mode of Nutrition.</title>
        <authorList>
            <person name="Burns J.A."/>
            <person name="Paasch A."/>
            <person name="Narechania A."/>
            <person name="Kim E."/>
        </authorList>
    </citation>
    <scope>NUCLEOTIDE SEQUENCE [LARGE SCALE GENOMIC DNA]</scope>
    <source>
        <strain evidence="5 6">PLY_AMNH</strain>
    </source>
</reference>
<dbReference type="InterPro" id="IPR001375">
    <property type="entry name" value="Peptidase_S9_cat"/>
</dbReference>
<dbReference type="InterPro" id="IPR029058">
    <property type="entry name" value="AB_hydrolase_fold"/>
</dbReference>
<comment type="function">
    <text evidence="2">Serine peptidase whose precise substrate specificity remains unclear. Does not cleave peptides after a arginine or lysine residue. Regulates trans-Golgi network morphology and sorting by regulating the membrane binding of the AP-1 complex. May play a role in the regulation of synaptic vesicle exocytosis.</text>
</comment>
<organism evidence="5 6">
    <name type="scientific">Cymbomonas tetramitiformis</name>
    <dbReference type="NCBI Taxonomy" id="36881"/>
    <lineage>
        <taxon>Eukaryota</taxon>
        <taxon>Viridiplantae</taxon>
        <taxon>Chlorophyta</taxon>
        <taxon>Pyramimonadophyceae</taxon>
        <taxon>Pyramimonadales</taxon>
        <taxon>Pyramimonadaceae</taxon>
        <taxon>Cymbomonas</taxon>
    </lineage>
</organism>